<dbReference type="InterPro" id="IPR036588">
    <property type="entry name" value="CobH/CbiC_sf"/>
</dbReference>
<dbReference type="PANTHER" id="PTHR43588">
    <property type="entry name" value="COBALT-PRECORRIN-8 METHYLMUTASE"/>
    <property type="match status" value="1"/>
</dbReference>
<evidence type="ECO:0000256" key="3">
    <source>
        <dbReference type="ARBA" id="ARBA00022573"/>
    </source>
</evidence>
<dbReference type="PANTHER" id="PTHR43588:SF1">
    <property type="entry name" value="COBALT-PRECORRIN-8 METHYLMUTASE"/>
    <property type="match status" value="1"/>
</dbReference>
<feature type="domain" description="Cobalamin biosynthesis precorrin-8X methylmutase CobH/CbiC" evidence="5">
    <location>
        <begin position="10"/>
        <end position="202"/>
    </location>
</feature>
<evidence type="ECO:0000313" key="7">
    <source>
        <dbReference type="Proteomes" id="UP000282654"/>
    </source>
</evidence>
<comment type="similarity">
    <text evidence="2">Belongs to the CobH/CbiC family.</text>
</comment>
<dbReference type="Pfam" id="PF02570">
    <property type="entry name" value="CbiC"/>
    <property type="match status" value="1"/>
</dbReference>
<evidence type="ECO:0000256" key="4">
    <source>
        <dbReference type="ARBA" id="ARBA00023235"/>
    </source>
</evidence>
<dbReference type="EMBL" id="RKRE01000003">
    <property type="protein sequence ID" value="RPF42549.1"/>
    <property type="molecule type" value="Genomic_DNA"/>
</dbReference>
<dbReference type="RefSeq" id="WP_123930823.1">
    <property type="nucleotide sequence ID" value="NZ_RKRE01000003.1"/>
</dbReference>
<reference evidence="6 7" key="1">
    <citation type="submission" date="2018-11" db="EMBL/GenBank/DDBJ databases">
        <title>Genomic Encyclopedia of Type Strains, Phase IV (KMG-IV): sequencing the most valuable type-strain genomes for metagenomic binning, comparative biology and taxonomic classification.</title>
        <authorList>
            <person name="Goeker M."/>
        </authorList>
    </citation>
    <scope>NUCLEOTIDE SEQUENCE [LARGE SCALE GENOMIC DNA]</scope>
    <source>
        <strain evidence="6 7">DSM 102936</strain>
    </source>
</reference>
<dbReference type="OrthoDB" id="9780708at2"/>
<dbReference type="SUPFAM" id="SSF63965">
    <property type="entry name" value="Precorrin-8X methylmutase CbiC/CobH"/>
    <property type="match status" value="1"/>
</dbReference>
<proteinExistence type="inferred from homology"/>
<evidence type="ECO:0000256" key="2">
    <source>
        <dbReference type="ARBA" id="ARBA00009774"/>
    </source>
</evidence>
<dbReference type="InterPro" id="IPR003722">
    <property type="entry name" value="Cbl_synth_CobH/CbiC"/>
</dbReference>
<keyword evidence="7" id="KW-1185">Reference proteome</keyword>
<keyword evidence="4" id="KW-0413">Isomerase</keyword>
<dbReference type="GO" id="GO:0009236">
    <property type="term" value="P:cobalamin biosynthetic process"/>
    <property type="evidence" value="ECO:0007669"/>
    <property type="project" value="UniProtKB-UniPathway"/>
</dbReference>
<protein>
    <submittedName>
        <fullName evidence="6">Precorrin-8X methylmutase</fullName>
    </submittedName>
</protein>
<dbReference type="Proteomes" id="UP000282654">
    <property type="component" value="Unassembled WGS sequence"/>
</dbReference>
<evidence type="ECO:0000256" key="1">
    <source>
        <dbReference type="ARBA" id="ARBA00004953"/>
    </source>
</evidence>
<evidence type="ECO:0000259" key="5">
    <source>
        <dbReference type="Pfam" id="PF02570"/>
    </source>
</evidence>
<gene>
    <name evidence="6" type="ORF">EDD75_1650</name>
</gene>
<accession>A0A3N5AAA5</accession>
<dbReference type="UniPathway" id="UPA00148"/>
<keyword evidence="3" id="KW-0169">Cobalamin biosynthesis</keyword>
<sequence length="208" mass="21468">MEFLCNPRAIEAQSMAIIEELLAPWRRVLSREEFLVARRVVHATGDPEVVAHLVFHHAPVAAGVAALRQGTRLVCDVQMVAAGIRGRLPEGTEIRVAVAEPGAAAEASRDGVTRALAGIRLLQTTLAGSVVAVGNAPTALYGVLELYRVGIRPALVIGAPVGFVGAAEAKEALLATDLPAVVLRGTRGGSAVAAAVVNALFSLAAAAY</sequence>
<comment type="pathway">
    <text evidence="1">Cofactor biosynthesis; adenosylcobalamin biosynthesis.</text>
</comment>
<organism evidence="6 7">
    <name type="scientific">Thermodesulfitimonas autotrophica</name>
    <dbReference type="NCBI Taxonomy" id="1894989"/>
    <lineage>
        <taxon>Bacteria</taxon>
        <taxon>Bacillati</taxon>
        <taxon>Bacillota</taxon>
        <taxon>Clostridia</taxon>
        <taxon>Thermoanaerobacterales</taxon>
        <taxon>Thermoanaerobacteraceae</taxon>
        <taxon>Thermodesulfitimonas</taxon>
    </lineage>
</organism>
<name>A0A3N5AAA5_9THEO</name>
<dbReference type="AlphaFoldDB" id="A0A3N5AAA5"/>
<dbReference type="Gene3D" id="3.40.50.10230">
    <property type="entry name" value="Cobalamin biosynthesis CobH/CbiC, precorrin-8X methylmutase"/>
    <property type="match status" value="1"/>
</dbReference>
<dbReference type="GO" id="GO:0016993">
    <property type="term" value="F:precorrin-8X methylmutase activity"/>
    <property type="evidence" value="ECO:0007669"/>
    <property type="project" value="InterPro"/>
</dbReference>
<comment type="caution">
    <text evidence="6">The sequence shown here is derived from an EMBL/GenBank/DDBJ whole genome shotgun (WGS) entry which is preliminary data.</text>
</comment>
<evidence type="ECO:0000313" key="6">
    <source>
        <dbReference type="EMBL" id="RPF42549.1"/>
    </source>
</evidence>